<dbReference type="GO" id="GO:0006974">
    <property type="term" value="P:DNA damage response"/>
    <property type="evidence" value="ECO:0007669"/>
    <property type="project" value="TreeGrafter"/>
</dbReference>
<evidence type="ECO:0000256" key="4">
    <source>
        <dbReference type="ARBA" id="ARBA00022833"/>
    </source>
</evidence>
<dbReference type="SUPFAM" id="SSF57667">
    <property type="entry name" value="beta-beta-alpha zinc fingers"/>
    <property type="match status" value="1"/>
</dbReference>
<keyword evidence="4" id="KW-0862">Zinc</keyword>
<dbReference type="Pfam" id="PF25095">
    <property type="entry name" value="C2H2-zf_KIN17"/>
    <property type="match status" value="1"/>
</dbReference>
<dbReference type="Gene3D" id="1.10.10.2030">
    <property type="entry name" value="DNA/RNA-binding protein Kin17, conserved domain"/>
    <property type="match status" value="1"/>
</dbReference>
<gene>
    <name evidence="7" type="ORF">MKZ38_005266</name>
</gene>
<evidence type="ECO:0000313" key="7">
    <source>
        <dbReference type="EMBL" id="KAJ2896738.1"/>
    </source>
</evidence>
<dbReference type="InterPro" id="IPR036236">
    <property type="entry name" value="Znf_C2H2_sf"/>
</dbReference>
<dbReference type="EMBL" id="JAKWBI020000315">
    <property type="protein sequence ID" value="KAJ2896738.1"/>
    <property type="molecule type" value="Genomic_DNA"/>
</dbReference>
<proteinExistence type="inferred from homology"/>
<dbReference type="InterPro" id="IPR013087">
    <property type="entry name" value="Znf_C2H2_type"/>
</dbReference>
<reference evidence="7" key="1">
    <citation type="submission" date="2022-07" db="EMBL/GenBank/DDBJ databases">
        <title>Draft genome sequence of Zalerion maritima ATCC 34329, a (micro)plastics degrading marine fungus.</title>
        <authorList>
            <person name="Paco A."/>
            <person name="Goncalves M.F.M."/>
            <person name="Rocha-Santos T.A.P."/>
            <person name="Alves A."/>
        </authorList>
    </citation>
    <scope>NUCLEOTIDE SEQUENCE</scope>
    <source>
        <strain evidence="7">ATCC 34329</strain>
    </source>
</reference>
<dbReference type="GO" id="GO:0006260">
    <property type="term" value="P:DNA replication"/>
    <property type="evidence" value="ECO:0007669"/>
    <property type="project" value="TreeGrafter"/>
</dbReference>
<dbReference type="GO" id="GO:0005634">
    <property type="term" value="C:nucleus"/>
    <property type="evidence" value="ECO:0007669"/>
    <property type="project" value="TreeGrafter"/>
</dbReference>
<dbReference type="PANTHER" id="PTHR12805">
    <property type="entry name" value="KIN17 KIN, ANTIGENIC DETERMINANT OF RECA PROTEIN HOMOLOG"/>
    <property type="match status" value="1"/>
</dbReference>
<dbReference type="SMART" id="SM01253">
    <property type="entry name" value="Kin17_mid"/>
    <property type="match status" value="1"/>
</dbReference>
<keyword evidence="3" id="KW-0863">Zinc-finger</keyword>
<feature type="compositionally biased region" description="Basic and acidic residues" evidence="5">
    <location>
        <begin position="203"/>
        <end position="215"/>
    </location>
</feature>
<keyword evidence="8" id="KW-1185">Reference proteome</keyword>
<feature type="compositionally biased region" description="Basic and acidic residues" evidence="5">
    <location>
        <begin position="317"/>
        <end position="347"/>
    </location>
</feature>
<dbReference type="InterPro" id="IPR019447">
    <property type="entry name" value="DNA/RNA-bd_Kin17_WH-like_dom"/>
</dbReference>
<dbReference type="GO" id="GO:0003690">
    <property type="term" value="F:double-stranded DNA binding"/>
    <property type="evidence" value="ECO:0007669"/>
    <property type="project" value="TreeGrafter"/>
</dbReference>
<feature type="compositionally biased region" description="Acidic residues" evidence="5">
    <location>
        <begin position="193"/>
        <end position="202"/>
    </location>
</feature>
<feature type="compositionally biased region" description="Basic and acidic residues" evidence="5">
    <location>
        <begin position="224"/>
        <end position="241"/>
    </location>
</feature>
<comment type="similarity">
    <text evidence="1">Belongs to the KIN17 family.</text>
</comment>
<dbReference type="InterPro" id="IPR038254">
    <property type="entry name" value="KIN17_WH-like_sf"/>
</dbReference>
<dbReference type="GO" id="GO:0008270">
    <property type="term" value="F:zinc ion binding"/>
    <property type="evidence" value="ECO:0007669"/>
    <property type="project" value="UniProtKB-KW"/>
</dbReference>
<evidence type="ECO:0000256" key="2">
    <source>
        <dbReference type="ARBA" id="ARBA00022723"/>
    </source>
</evidence>
<keyword evidence="2" id="KW-0479">Metal-binding</keyword>
<dbReference type="Pfam" id="PF10357">
    <property type="entry name" value="WH_KIN17"/>
    <property type="match status" value="1"/>
</dbReference>
<sequence>MGRAEVGSTKHLSNKMKSKGLQRLRWYCQVCEKQCRDENGFKMHTQSESHVRQMLVVGDDPKKFINQFSDEFLRNFVQTLKTAHGTKQVHMNHFYSGEIVSMKEHVHLNSTKWSSLTEFAKYLGREGICRVEDVEGKGLHVAWVDTSPEALKRQEMLRRKEMMDKGDEEREQMIIREQIKRAQREKEAKGGKEEEDMDEEEKEMMRELKREEGQKVKLTFGKKGQSESKSRDDNKAEDAKAESITPDPTAAYGTKEGSNTPDVPSAYGEAKPNDTSQPASTTAATAPKPLAIKMGATKPQPKNVFKQAKKAFGGGKKSTEGDKEPKKKMSETERIMREEMERKRTRDVAPGLGFSFPSNKKQKRF</sequence>
<dbReference type="PANTHER" id="PTHR12805:SF0">
    <property type="entry name" value="DNA_RNA-BINDING PROTEIN KIN17"/>
    <property type="match status" value="1"/>
</dbReference>
<accession>A0AAD5RK89</accession>
<feature type="compositionally biased region" description="Low complexity" evidence="5">
    <location>
        <begin position="275"/>
        <end position="287"/>
    </location>
</feature>
<dbReference type="FunFam" id="1.10.10.2030:FF:000001">
    <property type="entry name" value="DNA/RNA-binding protein KIN17, putative"/>
    <property type="match status" value="1"/>
</dbReference>
<feature type="region of interest" description="Disordered" evidence="5">
    <location>
        <begin position="180"/>
        <end position="365"/>
    </location>
</feature>
<dbReference type="Proteomes" id="UP001201980">
    <property type="component" value="Unassembled WGS sequence"/>
</dbReference>
<organism evidence="7 8">
    <name type="scientific">Zalerion maritima</name>
    <dbReference type="NCBI Taxonomy" id="339359"/>
    <lineage>
        <taxon>Eukaryota</taxon>
        <taxon>Fungi</taxon>
        <taxon>Dikarya</taxon>
        <taxon>Ascomycota</taxon>
        <taxon>Pezizomycotina</taxon>
        <taxon>Sordariomycetes</taxon>
        <taxon>Lulworthiomycetidae</taxon>
        <taxon>Lulworthiales</taxon>
        <taxon>Lulworthiaceae</taxon>
        <taxon>Zalerion</taxon>
    </lineage>
</organism>
<protein>
    <recommendedName>
        <fullName evidence="6">C2H2-type domain-containing protein</fullName>
    </recommendedName>
</protein>
<evidence type="ECO:0000256" key="5">
    <source>
        <dbReference type="SAM" id="MobiDB-lite"/>
    </source>
</evidence>
<evidence type="ECO:0000259" key="6">
    <source>
        <dbReference type="PROSITE" id="PS00028"/>
    </source>
</evidence>
<evidence type="ECO:0000256" key="1">
    <source>
        <dbReference type="ARBA" id="ARBA00008517"/>
    </source>
</evidence>
<dbReference type="InterPro" id="IPR037321">
    <property type="entry name" value="KIN17-like"/>
</dbReference>
<comment type="caution">
    <text evidence="7">The sequence shown here is derived from an EMBL/GenBank/DDBJ whole genome shotgun (WGS) entry which is preliminary data.</text>
</comment>
<feature type="domain" description="C2H2-type" evidence="6">
    <location>
        <begin position="28"/>
        <end position="50"/>
    </location>
</feature>
<feature type="compositionally biased region" description="Basic and acidic residues" evidence="5">
    <location>
        <begin position="180"/>
        <end position="192"/>
    </location>
</feature>
<name>A0AAD5RK89_9PEZI</name>
<evidence type="ECO:0000256" key="3">
    <source>
        <dbReference type="ARBA" id="ARBA00022771"/>
    </source>
</evidence>
<dbReference type="AlphaFoldDB" id="A0AAD5RK89"/>
<dbReference type="PROSITE" id="PS00028">
    <property type="entry name" value="ZINC_FINGER_C2H2_1"/>
    <property type="match status" value="1"/>
</dbReference>
<evidence type="ECO:0000313" key="8">
    <source>
        <dbReference type="Proteomes" id="UP001201980"/>
    </source>
</evidence>
<dbReference type="InterPro" id="IPR056767">
    <property type="entry name" value="C2H2-Znf_KIN17"/>
</dbReference>